<reference evidence="5" key="1">
    <citation type="submission" date="2015-11" db="EMBL/GenBank/DDBJ databases">
        <title>De novo transcriptome assembly of four potential Pierce s Disease insect vectors from Arizona vineyards.</title>
        <authorList>
            <person name="Tassone E.E."/>
        </authorList>
    </citation>
    <scope>NUCLEOTIDE SEQUENCE</scope>
</reference>
<gene>
    <name evidence="5" type="ORF">g.50064</name>
</gene>
<accession>A0A1B6FU17</accession>
<feature type="coiled-coil region" evidence="4">
    <location>
        <begin position="95"/>
        <end position="122"/>
    </location>
</feature>
<dbReference type="GO" id="GO:0005737">
    <property type="term" value="C:cytoplasm"/>
    <property type="evidence" value="ECO:0007669"/>
    <property type="project" value="TreeGrafter"/>
</dbReference>
<name>A0A1B6FU17_9HEMI</name>
<dbReference type="Gene3D" id="1.10.287.370">
    <property type="match status" value="1"/>
</dbReference>
<dbReference type="SUPFAM" id="SSF46579">
    <property type="entry name" value="Prefoldin"/>
    <property type="match status" value="1"/>
</dbReference>
<sequence length="126" mass="15059">KYFFRKMNIDEELKQAFSHLQMKKVETDQKLLAATIESEKLQKMTLFTDIVSKEIRNLPNETRLFYSVGRMYILEKTEDVEDILKSNKEFASKRLKLIEDGKQQLQKSLKESENSLRELVEQKRRN</sequence>
<dbReference type="GO" id="GO:0044183">
    <property type="term" value="F:protein folding chaperone"/>
    <property type="evidence" value="ECO:0007669"/>
    <property type="project" value="TreeGrafter"/>
</dbReference>
<evidence type="ECO:0000256" key="1">
    <source>
        <dbReference type="ARBA" id="ARBA00008045"/>
    </source>
</evidence>
<keyword evidence="4" id="KW-0175">Coiled coil</keyword>
<dbReference type="InterPro" id="IPR002777">
    <property type="entry name" value="PFD_beta-like"/>
</dbReference>
<comment type="subunit">
    <text evidence="2">Heterohexamer of two PFD-alpha type and four PFD-beta type subunits.</text>
</comment>
<dbReference type="AlphaFoldDB" id="A0A1B6FU17"/>
<evidence type="ECO:0000256" key="4">
    <source>
        <dbReference type="SAM" id="Coils"/>
    </source>
</evidence>
<dbReference type="EMBL" id="GECZ01016069">
    <property type="protein sequence ID" value="JAS53700.1"/>
    <property type="molecule type" value="Transcribed_RNA"/>
</dbReference>
<protein>
    <recommendedName>
        <fullName evidence="6">Prefoldin subunit 1</fullName>
    </recommendedName>
</protein>
<dbReference type="GO" id="GO:0051082">
    <property type="term" value="F:unfolded protein binding"/>
    <property type="evidence" value="ECO:0007669"/>
    <property type="project" value="InterPro"/>
</dbReference>
<comment type="similarity">
    <text evidence="1">Belongs to the prefoldin subunit beta family.</text>
</comment>
<evidence type="ECO:0000256" key="2">
    <source>
        <dbReference type="ARBA" id="ARBA00011695"/>
    </source>
</evidence>
<feature type="non-terminal residue" evidence="5">
    <location>
        <position position="1"/>
    </location>
</feature>
<proteinExistence type="inferred from homology"/>
<evidence type="ECO:0000256" key="3">
    <source>
        <dbReference type="ARBA" id="ARBA00023186"/>
    </source>
</evidence>
<evidence type="ECO:0008006" key="6">
    <source>
        <dbReference type="Google" id="ProtNLM"/>
    </source>
</evidence>
<evidence type="ECO:0000313" key="5">
    <source>
        <dbReference type="EMBL" id="JAS53700.1"/>
    </source>
</evidence>
<dbReference type="InterPro" id="IPR009053">
    <property type="entry name" value="Prefoldin"/>
</dbReference>
<dbReference type="Pfam" id="PF01920">
    <property type="entry name" value="Prefoldin_2"/>
    <property type="match status" value="1"/>
</dbReference>
<dbReference type="PANTHER" id="PTHR20903:SF0">
    <property type="entry name" value="PREFOLDIN SUBUNIT 1"/>
    <property type="match status" value="1"/>
</dbReference>
<dbReference type="GO" id="GO:0016272">
    <property type="term" value="C:prefoldin complex"/>
    <property type="evidence" value="ECO:0007669"/>
    <property type="project" value="InterPro"/>
</dbReference>
<organism evidence="5">
    <name type="scientific">Cuerna arida</name>
    <dbReference type="NCBI Taxonomy" id="1464854"/>
    <lineage>
        <taxon>Eukaryota</taxon>
        <taxon>Metazoa</taxon>
        <taxon>Ecdysozoa</taxon>
        <taxon>Arthropoda</taxon>
        <taxon>Hexapoda</taxon>
        <taxon>Insecta</taxon>
        <taxon>Pterygota</taxon>
        <taxon>Neoptera</taxon>
        <taxon>Paraneoptera</taxon>
        <taxon>Hemiptera</taxon>
        <taxon>Auchenorrhyncha</taxon>
        <taxon>Membracoidea</taxon>
        <taxon>Cicadellidae</taxon>
        <taxon>Cicadellinae</taxon>
        <taxon>Proconiini</taxon>
        <taxon>Cuerna</taxon>
    </lineage>
</organism>
<dbReference type="PANTHER" id="PTHR20903">
    <property type="entry name" value="PREFOLDIN SUBUNIT 1-RELATED"/>
    <property type="match status" value="1"/>
</dbReference>
<keyword evidence="3" id="KW-0143">Chaperone</keyword>